<protein>
    <recommendedName>
        <fullName evidence="1">GYF domain-containing protein</fullName>
    </recommendedName>
</protein>
<sequence>MNEPLNPLPQSPATVTEKIRPTLFIALGGTGMKVNIRLRRRILNAIWGGNARVQQISDFPLAQFINFDLDAGEVTQDGKSVKTDVLAEQVAFTSEEKLIERLDLSKYTHSDDELKRHREVAEWFPLTPAKIRQLGIDPSKGAGQIRALSRLYFFDKYPVIRDKIRSKLERLLSNIGAQADKLKRLGLEIEPGKVRVVICGSAAGGTGSGAFLDMGYLAKAILKEKHVEGKVDLFFVLPGGFVSKTNPDRIQANAYAALMELETALRGHRLVQQWDALDNLFIDNRPYDDAYIIDNTNVAQAKTGDMEDLYEMLSDVFFSDFTSQDFANGKRTVAVNQNQHKIKPHRVRLPQDYGDDTELRFTTHYSSLGQAVLDTQVDARQNVRLHRQVQQMLKAFFGIANAGFNGNRPTDKERDDFLREQLAIVPRTFTELPEFLAKVELTHATGEFTHYQVADDLLQVEGGLSVGAQIEQKVEHLFEQLLHGGADKDQWLQHVREIQQQLDRDTKGNRVDSAEHNHEALIRENRLKRLAALTCEDALPEQLFRRLDDDERGGLDYTLALVEMLKDRLENETSGIVPALERNAVRFAELAEKLETAELAREFERLKETTGKGLLARLSGKERQAETVLGQVKEALRDSLLFYVRHVAAREAAVLLRELSDWLGRKQGVDHQGRVQWSGFVGRLQDGRNAVDSLLAGIDEDIARIDAHIRERHATLIPLALPQGSDEMPTQSPELREWAKDAFADFGGSRSLFAKLQSDEGREELLFKLRNKAAQQLPASAQVATGDPLLAALALLTAEEQREKFRLLLQRAMPWVPLSLTGGFGIGRQNYTCMIGVKDAVEFKRLYGAMLQQELPQGTGMVADQLQFIESGTPGKLVCYVELSGFPAPALTPLPTYLASYRKESQLIPLHTHKRTSQFVQPIQLTQEQYRQLAEDFKLYLHAIALGVLKRRADDKYEILIDGDNFAVGDEFAVRQNGLDALQRTEIVEQVRRRLNTLHSPQQLAALVALFDDCRKQAYRPLKRSGEGGNAETLFLTFPYKLAELLMREYEQRLAEHPASQVQSWKERAAGQLERFAERLAGSRGDVYADEVHPEHREKLQLRAEFFQAGWLEQQLGAAAAPASVAFPAAAAPAPQAAVPPAPPGSLPPPPPGVPLQPQYDYHLSVAGQTYGPYSFALLQQYAQSGHVTRDSLLWREGLANWQPAAQLAELAGLFAPPVPAAPVAPPPPVMN</sequence>
<dbReference type="InterPro" id="IPR025904">
    <property type="entry name" value="Tubulin-like"/>
</dbReference>
<dbReference type="EMBL" id="LT629780">
    <property type="protein sequence ID" value="SDU01719.1"/>
    <property type="molecule type" value="Genomic_DNA"/>
</dbReference>
<dbReference type="STRING" id="1245526.SAMN05216580_0988"/>
<dbReference type="InterPro" id="IPR036525">
    <property type="entry name" value="Tubulin/FtsZ_GTPase_sf"/>
</dbReference>
<evidence type="ECO:0000259" key="1">
    <source>
        <dbReference type="Pfam" id="PF14237"/>
    </source>
</evidence>
<dbReference type="RefSeq" id="WP_090212576.1">
    <property type="nucleotide sequence ID" value="NZ_LT629780.1"/>
</dbReference>
<dbReference type="InterPro" id="IPR025640">
    <property type="entry name" value="GYF_2"/>
</dbReference>
<accession>A0A1H2F321</accession>
<dbReference type="OrthoDB" id="3400278at2"/>
<evidence type="ECO:0000313" key="3">
    <source>
        <dbReference type="Proteomes" id="UP000243063"/>
    </source>
</evidence>
<name>A0A1H2F321_9GAMM</name>
<gene>
    <name evidence="2" type="ORF">SAMN05216580_0988</name>
</gene>
<evidence type="ECO:0000313" key="2">
    <source>
        <dbReference type="EMBL" id="SDU01719.1"/>
    </source>
</evidence>
<reference evidence="3" key="1">
    <citation type="submission" date="2016-10" db="EMBL/GenBank/DDBJ databases">
        <authorList>
            <person name="Varghese N."/>
            <person name="Submissions S."/>
        </authorList>
    </citation>
    <scope>NUCLEOTIDE SEQUENCE [LARGE SCALE GENOMIC DNA]</scope>
    <source>
        <strain evidence="3">CCTCC 2012022</strain>
    </source>
</reference>
<dbReference type="AlphaFoldDB" id="A0A1H2F321"/>
<dbReference type="Pfam" id="PF14237">
    <property type="entry name" value="GYF_2"/>
    <property type="match status" value="1"/>
</dbReference>
<dbReference type="Pfam" id="PF13809">
    <property type="entry name" value="Tubulin_2"/>
    <property type="match status" value="1"/>
</dbReference>
<dbReference type="Proteomes" id="UP000243063">
    <property type="component" value="Chromosome I"/>
</dbReference>
<proteinExistence type="predicted"/>
<feature type="domain" description="GYF" evidence="1">
    <location>
        <begin position="1162"/>
        <end position="1211"/>
    </location>
</feature>
<dbReference type="Gene3D" id="3.40.50.1440">
    <property type="entry name" value="Tubulin/FtsZ, GTPase domain"/>
    <property type="match status" value="1"/>
</dbReference>
<organism evidence="2 3">
    <name type="scientific">Geopseudomonas guangdongensis</name>
    <dbReference type="NCBI Taxonomy" id="1245526"/>
    <lineage>
        <taxon>Bacteria</taxon>
        <taxon>Pseudomonadati</taxon>
        <taxon>Pseudomonadota</taxon>
        <taxon>Gammaproteobacteria</taxon>
        <taxon>Pseudomonadales</taxon>
        <taxon>Pseudomonadaceae</taxon>
        <taxon>Geopseudomonas</taxon>
    </lineage>
</organism>
<keyword evidence="3" id="KW-1185">Reference proteome</keyword>